<dbReference type="EMBL" id="PTJE01000011">
    <property type="protein sequence ID" value="PPK92379.1"/>
    <property type="molecule type" value="Genomic_DNA"/>
</dbReference>
<feature type="domain" description="Lipid/polyisoprenoid-binding YceI-like" evidence="1">
    <location>
        <begin position="24"/>
        <end position="186"/>
    </location>
</feature>
<dbReference type="AlphaFoldDB" id="A0A2S6IDV1"/>
<evidence type="ECO:0000259" key="1">
    <source>
        <dbReference type="SMART" id="SM00867"/>
    </source>
</evidence>
<evidence type="ECO:0000313" key="2">
    <source>
        <dbReference type="EMBL" id="PPK92379.1"/>
    </source>
</evidence>
<dbReference type="InterPro" id="IPR007372">
    <property type="entry name" value="Lipid/polyisoprenoid-bd_YceI"/>
</dbReference>
<keyword evidence="3" id="KW-1185">Reference proteome</keyword>
<comment type="caution">
    <text evidence="2">The sequence shown here is derived from an EMBL/GenBank/DDBJ whole genome shotgun (WGS) entry which is preliminary data.</text>
</comment>
<dbReference type="PANTHER" id="PTHR34406">
    <property type="entry name" value="PROTEIN YCEI"/>
    <property type="match status" value="1"/>
</dbReference>
<dbReference type="Proteomes" id="UP000239002">
    <property type="component" value="Unassembled WGS sequence"/>
</dbReference>
<evidence type="ECO:0000313" key="3">
    <source>
        <dbReference type="Proteomes" id="UP000239002"/>
    </source>
</evidence>
<reference evidence="2 3" key="1">
    <citation type="submission" date="2018-02" db="EMBL/GenBank/DDBJ databases">
        <title>Genomic Encyclopedia of Archaeal and Bacterial Type Strains, Phase II (KMG-II): from individual species to whole genera.</title>
        <authorList>
            <person name="Goeker M."/>
        </authorList>
    </citation>
    <scope>NUCLEOTIDE SEQUENCE [LARGE SCALE GENOMIC DNA]</scope>
    <source>
        <strain evidence="2 3">DSM 16809</strain>
    </source>
</reference>
<dbReference type="Pfam" id="PF04264">
    <property type="entry name" value="YceI"/>
    <property type="match status" value="1"/>
</dbReference>
<proteinExistence type="predicted"/>
<organism evidence="2 3">
    <name type="scientific">Nonlabens xylanidelens</name>
    <dbReference type="NCBI Taxonomy" id="191564"/>
    <lineage>
        <taxon>Bacteria</taxon>
        <taxon>Pseudomonadati</taxon>
        <taxon>Bacteroidota</taxon>
        <taxon>Flavobacteriia</taxon>
        <taxon>Flavobacteriales</taxon>
        <taxon>Flavobacteriaceae</taxon>
        <taxon>Nonlabens</taxon>
    </lineage>
</organism>
<dbReference type="RefSeq" id="WP_104516768.1">
    <property type="nucleotide sequence ID" value="NZ_MQVW01000014.1"/>
</dbReference>
<dbReference type="SUPFAM" id="SSF101874">
    <property type="entry name" value="YceI-like"/>
    <property type="match status" value="1"/>
</dbReference>
<protein>
    <submittedName>
        <fullName evidence="2">Polyisoprenoid-binding protein YceI</fullName>
    </submittedName>
</protein>
<dbReference type="Gene3D" id="2.40.128.110">
    <property type="entry name" value="Lipid/polyisoprenoid-binding, YceI-like"/>
    <property type="match status" value="1"/>
</dbReference>
<dbReference type="OrthoDB" id="951410at2"/>
<sequence length="187" mass="20334">MNIILKSAMILAVVAGTSLITKEVKTVNVETSTAVWTGKKFAGSHSGTIDLKSGQLEFNNKQLTGGEFIIDMSSIEVTDLSGGTKAKFEGHLKSDDFFSTATHETATLKITKVDNTSSPYKVSANLTVKGITNPITFDLTTTEDTATTQIVIDRSKYDVKYGSKSFFSGLGDNFIYDNFEVDITLKY</sequence>
<dbReference type="InterPro" id="IPR036761">
    <property type="entry name" value="TTHA0802/YceI-like_sf"/>
</dbReference>
<gene>
    <name evidence="2" type="ORF">LY01_02979</name>
</gene>
<accession>A0A2S6IDV1</accession>
<dbReference type="PANTHER" id="PTHR34406:SF1">
    <property type="entry name" value="PROTEIN YCEI"/>
    <property type="match status" value="1"/>
</dbReference>
<name>A0A2S6IDV1_9FLAO</name>
<dbReference type="SMART" id="SM00867">
    <property type="entry name" value="YceI"/>
    <property type="match status" value="1"/>
</dbReference>